<keyword evidence="1" id="KW-0378">Hydrolase</keyword>
<dbReference type="GO" id="GO:0016747">
    <property type="term" value="F:acyltransferase activity, transferring groups other than amino-acyl groups"/>
    <property type="evidence" value="ECO:0007669"/>
    <property type="project" value="TreeGrafter"/>
</dbReference>
<evidence type="ECO:0000313" key="1">
    <source>
        <dbReference type="EMBL" id="QDV33485.1"/>
    </source>
</evidence>
<accession>A0A518GY25</accession>
<evidence type="ECO:0000313" key="2">
    <source>
        <dbReference type="Proteomes" id="UP000317835"/>
    </source>
</evidence>
<reference evidence="1 2" key="1">
    <citation type="submission" date="2019-02" db="EMBL/GenBank/DDBJ databases">
        <title>Deep-cultivation of Planctomycetes and their phenomic and genomic characterization uncovers novel biology.</title>
        <authorList>
            <person name="Wiegand S."/>
            <person name="Jogler M."/>
            <person name="Boedeker C."/>
            <person name="Pinto D."/>
            <person name="Vollmers J."/>
            <person name="Rivas-Marin E."/>
            <person name="Kohn T."/>
            <person name="Peeters S.H."/>
            <person name="Heuer A."/>
            <person name="Rast P."/>
            <person name="Oberbeckmann S."/>
            <person name="Bunk B."/>
            <person name="Jeske O."/>
            <person name="Meyerdierks A."/>
            <person name="Storesund J.E."/>
            <person name="Kallscheuer N."/>
            <person name="Luecker S."/>
            <person name="Lage O.M."/>
            <person name="Pohl T."/>
            <person name="Merkel B.J."/>
            <person name="Hornburger P."/>
            <person name="Mueller R.-W."/>
            <person name="Bruemmer F."/>
            <person name="Labrenz M."/>
            <person name="Spormann A.M."/>
            <person name="Op den Camp H."/>
            <person name="Overmann J."/>
            <person name="Amann R."/>
            <person name="Jetten M.S.M."/>
            <person name="Mascher T."/>
            <person name="Medema M.H."/>
            <person name="Devos D.P."/>
            <person name="Kaster A.-K."/>
            <person name="Ovreas L."/>
            <person name="Rohde M."/>
            <person name="Galperin M.Y."/>
            <person name="Jogler C."/>
        </authorList>
    </citation>
    <scope>NUCLEOTIDE SEQUENCE [LARGE SCALE GENOMIC DNA]</scope>
    <source>
        <strain evidence="1 2">ElP</strain>
    </source>
</reference>
<dbReference type="Proteomes" id="UP000317835">
    <property type="component" value="Chromosome"/>
</dbReference>
<dbReference type="InterPro" id="IPR029058">
    <property type="entry name" value="AB_hydrolase_fold"/>
</dbReference>
<dbReference type="InterPro" id="IPR000801">
    <property type="entry name" value="Esterase-like"/>
</dbReference>
<dbReference type="OrthoDB" id="184858at2"/>
<dbReference type="GO" id="GO:0018738">
    <property type="term" value="F:S-formylglutathione hydrolase activity"/>
    <property type="evidence" value="ECO:0007669"/>
    <property type="project" value="UniProtKB-EC"/>
</dbReference>
<dbReference type="EMBL" id="CP036426">
    <property type="protein sequence ID" value="QDV33485.1"/>
    <property type="molecule type" value="Genomic_DNA"/>
</dbReference>
<dbReference type="PANTHER" id="PTHR48098:SF1">
    <property type="entry name" value="DIACYLGLYCEROL ACYLTRANSFERASE_MYCOLYLTRANSFERASE AG85A"/>
    <property type="match status" value="1"/>
</dbReference>
<dbReference type="PANTHER" id="PTHR48098">
    <property type="entry name" value="ENTEROCHELIN ESTERASE-RELATED"/>
    <property type="match status" value="1"/>
</dbReference>
<dbReference type="KEGG" id="tpla:ElP_13580"/>
<organism evidence="1 2">
    <name type="scientific">Tautonia plasticadhaerens</name>
    <dbReference type="NCBI Taxonomy" id="2527974"/>
    <lineage>
        <taxon>Bacteria</taxon>
        <taxon>Pseudomonadati</taxon>
        <taxon>Planctomycetota</taxon>
        <taxon>Planctomycetia</taxon>
        <taxon>Isosphaerales</taxon>
        <taxon>Isosphaeraceae</taxon>
        <taxon>Tautonia</taxon>
    </lineage>
</organism>
<dbReference type="InterPro" id="IPR050583">
    <property type="entry name" value="Mycobacterial_A85_antigen"/>
</dbReference>
<dbReference type="Pfam" id="PF00756">
    <property type="entry name" value="Esterase"/>
    <property type="match status" value="1"/>
</dbReference>
<protein>
    <submittedName>
        <fullName evidence="1">S-formylglutathione hydrolase</fullName>
        <ecNumber evidence="1">3.1.2.12</ecNumber>
    </submittedName>
</protein>
<dbReference type="AlphaFoldDB" id="A0A518GY25"/>
<dbReference type="EC" id="3.1.2.12" evidence="1"/>
<gene>
    <name evidence="1" type="ORF">ElP_13580</name>
</gene>
<name>A0A518GY25_9BACT</name>
<dbReference type="RefSeq" id="WP_145267851.1">
    <property type="nucleotide sequence ID" value="NZ_CP036426.1"/>
</dbReference>
<sequence>MAFATINYFSKALRKASSFNIVFPEDADTPRPWSVFYLLHGLSDDHTIWMRRTSIERHLAGLPLVVVMPDGGRGWYSNAVEGDAYEDDLLGLVDLIDRTFPVEAERSGRAIGGLSMGGYGAVKVGLKHHDRFASVTSHSGALGFVHGLGDRPEISPEFNRIFGPEPSGGPEDPFALVEQTDHGLLPKMRIDCGTDDFLLDQNRAFRDHLDRLEIPLEYEEFPGGHEWSYWDAHVPEAIEFHARNLGLR</sequence>
<keyword evidence="2" id="KW-1185">Reference proteome</keyword>
<dbReference type="SUPFAM" id="SSF53474">
    <property type="entry name" value="alpha/beta-Hydrolases"/>
    <property type="match status" value="1"/>
</dbReference>
<dbReference type="Gene3D" id="3.40.50.1820">
    <property type="entry name" value="alpha/beta hydrolase"/>
    <property type="match status" value="1"/>
</dbReference>
<proteinExistence type="predicted"/>